<comment type="caution">
    <text evidence="2">The sequence shown here is derived from an EMBL/GenBank/DDBJ whole genome shotgun (WGS) entry which is preliminary data.</text>
</comment>
<dbReference type="EMBL" id="NIVC01001001">
    <property type="protein sequence ID" value="PAA73634.1"/>
    <property type="molecule type" value="Genomic_DNA"/>
</dbReference>
<dbReference type="EMBL" id="NIVC01000068">
    <property type="protein sequence ID" value="PAA91931.1"/>
    <property type="molecule type" value="Genomic_DNA"/>
</dbReference>
<evidence type="ECO:0000313" key="2">
    <source>
        <dbReference type="EMBL" id="PAA60428.1"/>
    </source>
</evidence>
<accession>A0A267EFZ1</accession>
<reference evidence="2 5" key="1">
    <citation type="submission" date="2017-06" db="EMBL/GenBank/DDBJ databases">
        <title>A platform for efficient transgenesis in Macrostomum lignano, a flatworm model organism for stem cell research.</title>
        <authorList>
            <person name="Berezikov E."/>
        </authorList>
    </citation>
    <scope>NUCLEOTIDE SEQUENCE [LARGE SCALE GENOMIC DNA]</scope>
    <source>
        <strain evidence="2">DV1</strain>
        <tissue evidence="2">Whole organism</tissue>
    </source>
</reference>
<feature type="region of interest" description="Disordered" evidence="1">
    <location>
        <begin position="78"/>
        <end position="118"/>
    </location>
</feature>
<gene>
    <name evidence="3" type="ORF">BOX15_Mlig012607g1</name>
    <name evidence="2" type="ORF">BOX15_Mlig012607g2</name>
    <name evidence="4" type="ORF">BOX15_Mlig012607g3</name>
</gene>
<evidence type="ECO:0000256" key="1">
    <source>
        <dbReference type="SAM" id="MobiDB-lite"/>
    </source>
</evidence>
<name>A0A267EFZ1_9PLAT</name>
<proteinExistence type="predicted"/>
<evidence type="ECO:0000313" key="5">
    <source>
        <dbReference type="Proteomes" id="UP000215902"/>
    </source>
</evidence>
<feature type="compositionally biased region" description="Acidic residues" evidence="1">
    <location>
        <begin position="109"/>
        <end position="118"/>
    </location>
</feature>
<keyword evidence="5" id="KW-1185">Reference proteome</keyword>
<dbReference type="Proteomes" id="UP000215902">
    <property type="component" value="Unassembled WGS sequence"/>
</dbReference>
<dbReference type="AlphaFoldDB" id="A0A267EFZ1"/>
<dbReference type="EMBL" id="NIVC01002153">
    <property type="protein sequence ID" value="PAA60428.1"/>
    <property type="molecule type" value="Genomic_DNA"/>
</dbReference>
<feature type="compositionally biased region" description="Low complexity" evidence="1">
    <location>
        <begin position="89"/>
        <end position="104"/>
    </location>
</feature>
<evidence type="ECO:0000313" key="3">
    <source>
        <dbReference type="EMBL" id="PAA73634.1"/>
    </source>
</evidence>
<evidence type="ECO:0000313" key="4">
    <source>
        <dbReference type="EMBL" id="PAA91931.1"/>
    </source>
</evidence>
<protein>
    <submittedName>
        <fullName evidence="2">Uncharacterized protein</fullName>
    </submittedName>
</protein>
<organism evidence="2 5">
    <name type="scientific">Macrostomum lignano</name>
    <dbReference type="NCBI Taxonomy" id="282301"/>
    <lineage>
        <taxon>Eukaryota</taxon>
        <taxon>Metazoa</taxon>
        <taxon>Spiralia</taxon>
        <taxon>Lophotrochozoa</taxon>
        <taxon>Platyhelminthes</taxon>
        <taxon>Rhabditophora</taxon>
        <taxon>Macrostomorpha</taxon>
        <taxon>Macrostomida</taxon>
        <taxon>Macrostomidae</taxon>
        <taxon>Macrostomum</taxon>
    </lineage>
</organism>
<sequence length="118" mass="13729">MNPACCRPYCTPNCSAVLDPFCIRQPPKLNECYFNPFLHGQCLGINMNSEQMRKEIQDCQEEYKKKVWAILRKYAMGGEGADENKKNSKTAPTKQQKQKQPQARRPQEEQEQDTDEEK</sequence>